<sequence>MSSANPQGLQAFPDELADRESWLNPFEWYRQMRDDAPVRYDASRGSWDVFRYDDVKRILDDDETFSVDPERANDFVEPENEGEGLILQTMLFEDPPRHDELRGVVEEPFRPRAIRQLEPRIRELTTEILDDVLDDADGKMDIVGDLAYPLPVMVIAELLGVPAEKRDQFKTWSDTLIESAADDVDTQAYMEEQRQVQMEMAWYFLELIEERRENPRDDLISTIVTTELGDGSHLSREEALGTCILLLVAGNITTTNLVTNAVRCFDEADQFDAVRGDDRALTTAIEEVLRYRSPVQAMTRVATRDVDVQDATIGEGDRIVVWLGSGNRDERKFDDADRFVPDRAPNQHLGFGHGTHYCLGAPLARLEAKVVFSELLDRVKNVRVADTELSPLRSSFIYGVESLPVTFDKR</sequence>
<dbReference type="InterPro" id="IPR036396">
    <property type="entry name" value="Cyt_P450_sf"/>
</dbReference>
<protein>
    <submittedName>
        <fullName evidence="8">Cytochrome</fullName>
    </submittedName>
</protein>
<evidence type="ECO:0000256" key="4">
    <source>
        <dbReference type="ARBA" id="ARBA00023002"/>
    </source>
</evidence>
<evidence type="ECO:0000256" key="7">
    <source>
        <dbReference type="RuleBase" id="RU000461"/>
    </source>
</evidence>
<dbReference type="PROSITE" id="PS00086">
    <property type="entry name" value="CYTOCHROME_P450"/>
    <property type="match status" value="1"/>
</dbReference>
<comment type="similarity">
    <text evidence="1 7">Belongs to the cytochrome P450 family.</text>
</comment>
<dbReference type="InterPro" id="IPR001128">
    <property type="entry name" value="Cyt_P450"/>
</dbReference>
<dbReference type="OrthoDB" id="40089at2157"/>
<dbReference type="RefSeq" id="WP_058583662.1">
    <property type="nucleotide sequence ID" value="NZ_LOPU01000041.1"/>
</dbReference>
<name>A0A0W1R320_9EURY</name>
<comment type="caution">
    <text evidence="8">The sequence shown here is derived from an EMBL/GenBank/DDBJ whole genome shotgun (WGS) entry which is preliminary data.</text>
</comment>
<dbReference type="GO" id="GO:0006707">
    <property type="term" value="P:cholesterol catabolic process"/>
    <property type="evidence" value="ECO:0007669"/>
    <property type="project" value="TreeGrafter"/>
</dbReference>
<gene>
    <name evidence="8" type="ORF">AUR64_02870</name>
</gene>
<accession>A0A0W1R320</accession>
<dbReference type="Proteomes" id="UP000054387">
    <property type="component" value="Unassembled WGS sequence"/>
</dbReference>
<dbReference type="PANTHER" id="PTHR46696">
    <property type="entry name" value="P450, PUTATIVE (EUROFUNG)-RELATED"/>
    <property type="match status" value="1"/>
</dbReference>
<dbReference type="GO" id="GO:0036199">
    <property type="term" value="F:cholest-4-en-3-one 26-monooxygenase activity"/>
    <property type="evidence" value="ECO:0007669"/>
    <property type="project" value="TreeGrafter"/>
</dbReference>
<proteinExistence type="inferred from homology"/>
<keyword evidence="3 7" id="KW-0479">Metal-binding</keyword>
<dbReference type="PRINTS" id="PR00359">
    <property type="entry name" value="BP450"/>
</dbReference>
<dbReference type="AlphaFoldDB" id="A0A0W1R320"/>
<dbReference type="GO" id="GO:0008395">
    <property type="term" value="F:steroid hydroxylase activity"/>
    <property type="evidence" value="ECO:0007669"/>
    <property type="project" value="TreeGrafter"/>
</dbReference>
<evidence type="ECO:0000313" key="8">
    <source>
        <dbReference type="EMBL" id="KTG07617.1"/>
    </source>
</evidence>
<keyword evidence="6 7" id="KW-0503">Monooxygenase</keyword>
<dbReference type="EMBL" id="LOPU01000041">
    <property type="protein sequence ID" value="KTG07617.1"/>
    <property type="molecule type" value="Genomic_DNA"/>
</dbReference>
<dbReference type="STRING" id="1514971.AUR64_02870"/>
<evidence type="ECO:0000256" key="3">
    <source>
        <dbReference type="ARBA" id="ARBA00022723"/>
    </source>
</evidence>
<keyword evidence="9" id="KW-1185">Reference proteome</keyword>
<dbReference type="Gene3D" id="1.10.630.10">
    <property type="entry name" value="Cytochrome P450"/>
    <property type="match status" value="1"/>
</dbReference>
<evidence type="ECO:0000256" key="2">
    <source>
        <dbReference type="ARBA" id="ARBA00022617"/>
    </source>
</evidence>
<evidence type="ECO:0000256" key="1">
    <source>
        <dbReference type="ARBA" id="ARBA00010617"/>
    </source>
</evidence>
<keyword evidence="2 7" id="KW-0349">Heme</keyword>
<dbReference type="Pfam" id="PF00067">
    <property type="entry name" value="p450"/>
    <property type="match status" value="2"/>
</dbReference>
<dbReference type="FunFam" id="1.10.630.10:FF:000018">
    <property type="entry name" value="Cytochrome P450 monooxygenase"/>
    <property type="match status" value="1"/>
</dbReference>
<dbReference type="InterPro" id="IPR017972">
    <property type="entry name" value="Cyt_P450_CS"/>
</dbReference>
<dbReference type="GO" id="GO:0020037">
    <property type="term" value="F:heme binding"/>
    <property type="evidence" value="ECO:0007669"/>
    <property type="project" value="InterPro"/>
</dbReference>
<dbReference type="GO" id="GO:0005506">
    <property type="term" value="F:iron ion binding"/>
    <property type="evidence" value="ECO:0007669"/>
    <property type="project" value="InterPro"/>
</dbReference>
<evidence type="ECO:0000256" key="5">
    <source>
        <dbReference type="ARBA" id="ARBA00023004"/>
    </source>
</evidence>
<evidence type="ECO:0000256" key="6">
    <source>
        <dbReference type="ARBA" id="ARBA00023033"/>
    </source>
</evidence>
<dbReference type="SUPFAM" id="SSF48264">
    <property type="entry name" value="Cytochrome P450"/>
    <property type="match status" value="1"/>
</dbReference>
<reference evidence="8 9" key="1">
    <citation type="submission" date="2015-12" db="EMBL/GenBank/DDBJ databases">
        <title>Haloprofundus marisrubri gen. nov., sp. nov., an extremely halophilic archaeon isolated from the Discovery deep brine-seawater interface in the Red Sea.</title>
        <authorList>
            <person name="Zhang G."/>
            <person name="Stingl U."/>
            <person name="Rashid M."/>
        </authorList>
    </citation>
    <scope>NUCLEOTIDE SEQUENCE [LARGE SCALE GENOMIC DNA]</scope>
    <source>
        <strain evidence="8 9">SB9</strain>
    </source>
</reference>
<keyword evidence="4 7" id="KW-0560">Oxidoreductase</keyword>
<dbReference type="InterPro" id="IPR002397">
    <property type="entry name" value="Cyt_P450_B"/>
</dbReference>
<organism evidence="8 9">
    <name type="scientific">Haloprofundus marisrubri</name>
    <dbReference type="NCBI Taxonomy" id="1514971"/>
    <lineage>
        <taxon>Archaea</taxon>
        <taxon>Methanobacteriati</taxon>
        <taxon>Methanobacteriota</taxon>
        <taxon>Stenosarchaea group</taxon>
        <taxon>Halobacteria</taxon>
        <taxon>Halobacteriales</taxon>
        <taxon>Haloferacaceae</taxon>
        <taxon>Haloprofundus</taxon>
    </lineage>
</organism>
<keyword evidence="5 7" id="KW-0408">Iron</keyword>
<dbReference type="CDD" id="cd11032">
    <property type="entry name" value="P450_EryK-like"/>
    <property type="match status" value="1"/>
</dbReference>
<dbReference type="PANTHER" id="PTHR46696:SF4">
    <property type="entry name" value="BIOTIN BIOSYNTHESIS CYTOCHROME P450"/>
    <property type="match status" value="1"/>
</dbReference>
<evidence type="ECO:0000313" key="9">
    <source>
        <dbReference type="Proteomes" id="UP000054387"/>
    </source>
</evidence>